<keyword evidence="1" id="KW-1133">Transmembrane helix</keyword>
<protein>
    <submittedName>
        <fullName evidence="2">Uncharacterized protein</fullName>
    </submittedName>
</protein>
<keyword evidence="1" id="KW-0812">Transmembrane</keyword>
<comment type="caution">
    <text evidence="2">The sequence shown here is derived from an EMBL/GenBank/DDBJ whole genome shotgun (WGS) entry which is preliminary data.</text>
</comment>
<sequence length="73" mass="7886">MPIQGWIAIISSFILASGGVSYGVIAGAARKQIGRVERKVNGHDVIIGKLSTQYAVIENELKHINEKLDNLSP</sequence>
<gene>
    <name evidence="2" type="ORF">LCGC14_1196860</name>
</gene>
<proteinExistence type="predicted"/>
<feature type="transmembrane region" description="Helical" evidence="1">
    <location>
        <begin position="6"/>
        <end position="29"/>
    </location>
</feature>
<evidence type="ECO:0000256" key="1">
    <source>
        <dbReference type="SAM" id="Phobius"/>
    </source>
</evidence>
<dbReference type="AlphaFoldDB" id="A0A0F9PMZ5"/>
<organism evidence="2">
    <name type="scientific">marine sediment metagenome</name>
    <dbReference type="NCBI Taxonomy" id="412755"/>
    <lineage>
        <taxon>unclassified sequences</taxon>
        <taxon>metagenomes</taxon>
        <taxon>ecological metagenomes</taxon>
    </lineage>
</organism>
<accession>A0A0F9PMZ5</accession>
<dbReference type="EMBL" id="LAZR01006118">
    <property type="protein sequence ID" value="KKM94587.1"/>
    <property type="molecule type" value="Genomic_DNA"/>
</dbReference>
<keyword evidence="1" id="KW-0472">Membrane</keyword>
<reference evidence="2" key="1">
    <citation type="journal article" date="2015" name="Nature">
        <title>Complex archaea that bridge the gap between prokaryotes and eukaryotes.</title>
        <authorList>
            <person name="Spang A."/>
            <person name="Saw J.H."/>
            <person name="Jorgensen S.L."/>
            <person name="Zaremba-Niedzwiedzka K."/>
            <person name="Martijn J."/>
            <person name="Lind A.E."/>
            <person name="van Eijk R."/>
            <person name="Schleper C."/>
            <person name="Guy L."/>
            <person name="Ettema T.J."/>
        </authorList>
    </citation>
    <scope>NUCLEOTIDE SEQUENCE</scope>
</reference>
<name>A0A0F9PMZ5_9ZZZZ</name>
<evidence type="ECO:0000313" key="2">
    <source>
        <dbReference type="EMBL" id="KKM94587.1"/>
    </source>
</evidence>